<gene>
    <name evidence="3" type="ORF">RB653_003980</name>
</gene>
<dbReference type="PROSITE" id="PS51419">
    <property type="entry name" value="RAB"/>
    <property type="match status" value="1"/>
</dbReference>
<dbReference type="NCBIfam" id="TIGR00231">
    <property type="entry name" value="small_GTP"/>
    <property type="match status" value="1"/>
</dbReference>
<dbReference type="SMART" id="SM00175">
    <property type="entry name" value="RAB"/>
    <property type="match status" value="1"/>
</dbReference>
<evidence type="ECO:0000313" key="3">
    <source>
        <dbReference type="EMBL" id="KAK5582397.1"/>
    </source>
</evidence>
<dbReference type="PROSITE" id="PS51421">
    <property type="entry name" value="RAS"/>
    <property type="match status" value="1"/>
</dbReference>
<dbReference type="InterPro" id="IPR005225">
    <property type="entry name" value="Small_GTP-bd"/>
</dbReference>
<dbReference type="GO" id="GO:0005525">
    <property type="term" value="F:GTP binding"/>
    <property type="evidence" value="ECO:0007669"/>
    <property type="project" value="UniProtKB-KW"/>
</dbReference>
<evidence type="ECO:0000256" key="1">
    <source>
        <dbReference type="ARBA" id="ARBA00022741"/>
    </source>
</evidence>
<protein>
    <recommendedName>
        <fullName evidence="5">Small GTPase</fullName>
    </recommendedName>
</protein>
<keyword evidence="1" id="KW-0547">Nucleotide-binding</keyword>
<dbReference type="SMART" id="SM00173">
    <property type="entry name" value="RAS"/>
    <property type="match status" value="1"/>
</dbReference>
<name>A0AAN7YZM1_9MYCE</name>
<dbReference type="InterPro" id="IPR001806">
    <property type="entry name" value="Small_GTPase"/>
</dbReference>
<dbReference type="InterPro" id="IPR027417">
    <property type="entry name" value="P-loop_NTPase"/>
</dbReference>
<reference evidence="3 4" key="1">
    <citation type="submission" date="2023-11" db="EMBL/GenBank/DDBJ databases">
        <title>Dfirmibasis_genome.</title>
        <authorList>
            <person name="Edelbroek B."/>
            <person name="Kjellin J."/>
            <person name="Jerlstrom-Hultqvist J."/>
            <person name="Soderbom F."/>
        </authorList>
    </citation>
    <scope>NUCLEOTIDE SEQUENCE [LARGE SCALE GENOMIC DNA]</scope>
    <source>
        <strain evidence="3 4">TNS-C-14</strain>
    </source>
</reference>
<dbReference type="GO" id="GO:0016020">
    <property type="term" value="C:membrane"/>
    <property type="evidence" value="ECO:0007669"/>
    <property type="project" value="InterPro"/>
</dbReference>
<dbReference type="SUPFAM" id="SSF52540">
    <property type="entry name" value="P-loop containing nucleoside triphosphate hydrolases"/>
    <property type="match status" value="1"/>
</dbReference>
<organism evidence="3 4">
    <name type="scientific">Dictyostelium firmibasis</name>
    <dbReference type="NCBI Taxonomy" id="79012"/>
    <lineage>
        <taxon>Eukaryota</taxon>
        <taxon>Amoebozoa</taxon>
        <taxon>Evosea</taxon>
        <taxon>Eumycetozoa</taxon>
        <taxon>Dictyostelia</taxon>
        <taxon>Dictyosteliales</taxon>
        <taxon>Dictyosteliaceae</taxon>
        <taxon>Dictyostelium</taxon>
    </lineage>
</organism>
<dbReference type="Gene3D" id="3.40.50.300">
    <property type="entry name" value="P-loop containing nucleotide triphosphate hydrolases"/>
    <property type="match status" value="1"/>
</dbReference>
<dbReference type="GO" id="GO:0007165">
    <property type="term" value="P:signal transduction"/>
    <property type="evidence" value="ECO:0007669"/>
    <property type="project" value="InterPro"/>
</dbReference>
<dbReference type="InterPro" id="IPR020849">
    <property type="entry name" value="Small_GTPase_Ras-type"/>
</dbReference>
<dbReference type="PANTHER" id="PTHR24070">
    <property type="entry name" value="RAS, DI-RAS, AND RHEB FAMILY MEMBERS OF SMALL GTPASE SUPERFAMILY"/>
    <property type="match status" value="1"/>
</dbReference>
<keyword evidence="2" id="KW-0342">GTP-binding</keyword>
<comment type="caution">
    <text evidence="3">The sequence shown here is derived from an EMBL/GenBank/DDBJ whole genome shotgun (WGS) entry which is preliminary data.</text>
</comment>
<dbReference type="GO" id="GO:0003924">
    <property type="term" value="F:GTPase activity"/>
    <property type="evidence" value="ECO:0007669"/>
    <property type="project" value="InterPro"/>
</dbReference>
<evidence type="ECO:0000256" key="2">
    <source>
        <dbReference type="ARBA" id="ARBA00023134"/>
    </source>
</evidence>
<keyword evidence="4" id="KW-1185">Reference proteome</keyword>
<evidence type="ECO:0008006" key="5">
    <source>
        <dbReference type="Google" id="ProtNLM"/>
    </source>
</evidence>
<dbReference type="Proteomes" id="UP001344447">
    <property type="component" value="Unassembled WGS sequence"/>
</dbReference>
<dbReference type="AlphaFoldDB" id="A0AAN7YZM1"/>
<dbReference type="EMBL" id="JAVFKY010000001">
    <property type="protein sequence ID" value="KAK5582397.1"/>
    <property type="molecule type" value="Genomic_DNA"/>
</dbReference>
<dbReference type="PRINTS" id="PR00449">
    <property type="entry name" value="RASTRNSFRMNG"/>
</dbReference>
<sequence length="227" mass="26483">MGKVINLCILGASFTGKTCVINTFLNSYFDEEYYPTIENKSSKIFLYDKILYNLNIYDTAGLNEFNNLQLISDSIKKCDGFIIVYSLNNRESIDKIDYYKDLIKQFKYKDFPTILVANKMDLVDEIVISRTESLDLSSYYKCPMVESSCKNLNSIVSVFNLILEEINKSFIEIEKQEVQNRKLLLKKTKTEYHLQPSLKKTKSEFCLQKKKTFISFFKNTLKDIVSK</sequence>
<proteinExistence type="predicted"/>
<dbReference type="FunFam" id="3.40.50.300:FF:002739">
    <property type="entry name" value="Small GTPase"/>
    <property type="match status" value="1"/>
</dbReference>
<accession>A0AAN7YZM1</accession>
<dbReference type="Pfam" id="PF00071">
    <property type="entry name" value="Ras"/>
    <property type="match status" value="1"/>
</dbReference>
<evidence type="ECO:0000313" key="4">
    <source>
        <dbReference type="Proteomes" id="UP001344447"/>
    </source>
</evidence>
<dbReference type="SMART" id="SM00174">
    <property type="entry name" value="RHO"/>
    <property type="match status" value="1"/>
</dbReference>